<name>A0A061RNX4_9CHLO</name>
<proteinExistence type="predicted"/>
<evidence type="ECO:0000256" key="1">
    <source>
        <dbReference type="ARBA" id="ARBA00004141"/>
    </source>
</evidence>
<evidence type="ECO:0000256" key="4">
    <source>
        <dbReference type="ARBA" id="ARBA00023136"/>
    </source>
</evidence>
<keyword evidence="4 5" id="KW-0472">Membrane</keyword>
<gene>
    <name evidence="6" type="ORF">TSPGSL018_25534</name>
</gene>
<feature type="transmembrane region" description="Helical" evidence="5">
    <location>
        <begin position="274"/>
        <end position="300"/>
    </location>
</feature>
<keyword evidence="2 5" id="KW-0812">Transmembrane</keyword>
<keyword evidence="6" id="KW-0813">Transport</keyword>
<keyword evidence="6" id="KW-0762">Sugar transport</keyword>
<dbReference type="Pfam" id="PF04142">
    <property type="entry name" value="Nuc_sug_transp"/>
    <property type="match status" value="1"/>
</dbReference>
<keyword evidence="3 5" id="KW-1133">Transmembrane helix</keyword>
<dbReference type="InterPro" id="IPR007271">
    <property type="entry name" value="Nuc_sug_transpt"/>
</dbReference>
<dbReference type="AlphaFoldDB" id="A0A061RNX4"/>
<protein>
    <submittedName>
        <fullName evidence="6">Nucleotide-sugar transporter</fullName>
    </submittedName>
</protein>
<dbReference type="GO" id="GO:0015165">
    <property type="term" value="F:pyrimidine nucleotide-sugar transmembrane transporter activity"/>
    <property type="evidence" value="ECO:0007669"/>
    <property type="project" value="InterPro"/>
</dbReference>
<organism evidence="6">
    <name type="scientific">Tetraselmis sp. GSL018</name>
    <dbReference type="NCBI Taxonomy" id="582737"/>
    <lineage>
        <taxon>Eukaryota</taxon>
        <taxon>Viridiplantae</taxon>
        <taxon>Chlorophyta</taxon>
        <taxon>core chlorophytes</taxon>
        <taxon>Chlorodendrophyceae</taxon>
        <taxon>Chlorodendrales</taxon>
        <taxon>Chlorodendraceae</taxon>
        <taxon>Tetraselmis</taxon>
    </lineage>
</organism>
<comment type="subcellular location">
    <subcellularLocation>
        <location evidence="1">Membrane</location>
        <topology evidence="1">Multi-pass membrane protein</topology>
    </subcellularLocation>
</comment>
<feature type="transmembrane region" description="Helical" evidence="5">
    <location>
        <begin position="181"/>
        <end position="199"/>
    </location>
</feature>
<evidence type="ECO:0000256" key="5">
    <source>
        <dbReference type="SAM" id="Phobius"/>
    </source>
</evidence>
<dbReference type="GO" id="GO:0000139">
    <property type="term" value="C:Golgi membrane"/>
    <property type="evidence" value="ECO:0007669"/>
    <property type="project" value="InterPro"/>
</dbReference>
<evidence type="ECO:0000313" key="6">
    <source>
        <dbReference type="EMBL" id="JAC74592.1"/>
    </source>
</evidence>
<dbReference type="NCBIfam" id="TIGR00803">
    <property type="entry name" value="nst"/>
    <property type="match status" value="1"/>
</dbReference>
<dbReference type="PANTHER" id="PTHR10231">
    <property type="entry name" value="NUCLEOTIDE-SUGAR TRANSMEMBRANE TRANSPORTER"/>
    <property type="match status" value="1"/>
</dbReference>
<evidence type="ECO:0000256" key="3">
    <source>
        <dbReference type="ARBA" id="ARBA00022989"/>
    </source>
</evidence>
<reference evidence="6" key="1">
    <citation type="submission" date="2014-05" db="EMBL/GenBank/DDBJ databases">
        <title>The transcriptome of the halophilic microalga Tetraselmis sp. GSL018 isolated from the Great Salt Lake, Utah.</title>
        <authorList>
            <person name="Jinkerson R.E."/>
            <person name="D'Adamo S."/>
            <person name="Posewitz M.C."/>
        </authorList>
    </citation>
    <scope>NUCLEOTIDE SEQUENCE</scope>
    <source>
        <strain evidence="6">GSL018</strain>
    </source>
</reference>
<feature type="transmembrane region" description="Helical" evidence="5">
    <location>
        <begin position="47"/>
        <end position="66"/>
    </location>
</feature>
<feature type="transmembrane region" description="Helical" evidence="5">
    <location>
        <begin position="205"/>
        <end position="227"/>
    </location>
</feature>
<dbReference type="EMBL" id="GBEZ01011173">
    <property type="protein sequence ID" value="JAC74592.1"/>
    <property type="molecule type" value="Transcribed_RNA"/>
</dbReference>
<feature type="transmembrane region" description="Helical" evidence="5">
    <location>
        <begin position="86"/>
        <end position="106"/>
    </location>
</feature>
<evidence type="ECO:0000256" key="2">
    <source>
        <dbReference type="ARBA" id="ARBA00022692"/>
    </source>
</evidence>
<accession>A0A061RNX4</accession>
<feature type="transmembrane region" description="Helical" evidence="5">
    <location>
        <begin position="248"/>
        <end position="268"/>
    </location>
</feature>
<sequence length="429" mass="46234">MQAPVTYSVPAPAPPGARTQEYTRKAAAVASAYALPKEQARASAFRLLRIVLVCSDCVLIGLQPILVHLSKDDTGHFAFNPVTVNLMTEVVKCIFAIGLLMFLGTGQPGRPMYRSLRSFLRDANHNRLLMVPAGLYACNNYLKFLMQLYFKPTTTKMLGNLKIFVIALLLKTLMNRKFTVVQWEALFLLVSGITINQLSTCSDEGAAPLAPAAILYTGLSVTVPATASVYNEMALKRHMDTSVHLQNFFLYFYGLAFNAAGLLLVASLEGRSLWGMFVGHNAFSALLVVNNAAQGILSSFFFKYADTILKKYSSTVATIFTGIMSMVLFSHPITLNFAIGVSIVFVSMHQFFSFGPEKAPPGGGHPKAGGSPLHHEFGSMDHIAAYQNGAMGSTADSAAYQNGAMASSADSAALASSVRGKEGSTLLPR</sequence>